<dbReference type="EMBL" id="MN053736">
    <property type="protein sequence ID" value="QEM39177.1"/>
    <property type="molecule type" value="Viral_cRNA"/>
</dbReference>
<comment type="catalytic activity">
    <reaction evidence="23">
        <text>a 5'-end (5'-triphosphoguanosine)-adenylyl-adenylyl-cytidylyl-adenosine in mRNA + 2 S-adenosyl-L-methionine = a 5'-end (N(7)-methyl 5'-triphosphoguanosine)-(2'-O-methyladenylyl)-adenylyl-cytidylyl-adenosine in mRNA + 2 S-adenosyl-L-homocysteine + H(+)</text>
        <dbReference type="Rhea" id="RHEA:65376"/>
        <dbReference type="Rhea" id="RHEA-COMP:16797"/>
        <dbReference type="Rhea" id="RHEA-COMP:16798"/>
        <dbReference type="ChEBI" id="CHEBI:15378"/>
        <dbReference type="ChEBI" id="CHEBI:57856"/>
        <dbReference type="ChEBI" id="CHEBI:59789"/>
        <dbReference type="ChEBI" id="CHEBI:156483"/>
        <dbReference type="ChEBI" id="CHEBI:156484"/>
        <dbReference type="EC" id="2.1.1.375"/>
    </reaction>
</comment>
<evidence type="ECO:0000256" key="20">
    <source>
        <dbReference type="ARBA" id="ARBA00030436"/>
    </source>
</evidence>
<comment type="catalytic activity">
    <reaction evidence="17">
        <text>a 5'-end triphospho-adenylyl-adenylyl-cytidylyl-adenosine in mRNA + GDP + H(+) = a 5'-end (5'-triphosphoguanosine)-adenylyl-adenylyl-cytidylyl-adenosine in mRNA + diphosphate</text>
        <dbReference type="Rhea" id="RHEA:65436"/>
        <dbReference type="Rhea" id="RHEA-COMP:16797"/>
        <dbReference type="Rhea" id="RHEA-COMP:16799"/>
        <dbReference type="ChEBI" id="CHEBI:15378"/>
        <dbReference type="ChEBI" id="CHEBI:33019"/>
        <dbReference type="ChEBI" id="CHEBI:58189"/>
        <dbReference type="ChEBI" id="CHEBI:156484"/>
        <dbReference type="ChEBI" id="CHEBI:156503"/>
        <dbReference type="EC" id="2.7.7.88"/>
    </reaction>
</comment>
<dbReference type="EC" id="2.7.7.48" evidence="2"/>
<evidence type="ECO:0000313" key="27">
    <source>
        <dbReference type="EMBL" id="QEM39177.1"/>
    </source>
</evidence>
<dbReference type="GO" id="GO:0004482">
    <property type="term" value="F:mRNA 5'-cap (guanine-N7-)-methyltransferase activity"/>
    <property type="evidence" value="ECO:0007669"/>
    <property type="project" value="InterPro"/>
</dbReference>
<keyword evidence="10" id="KW-0547">Nucleotide-binding</keyword>
<comment type="catalytic activity">
    <reaction evidence="18">
        <text>a 5'-end (5'-triphosphoguanosine)-(2'-O-methyladenylyl)-adenylyl-cytidylyl-adenosine in mRNA + S-adenosyl-L-methionine = a 5'-end (N(7)-methyl 5'-triphosphoguanosine)-(2'-O-methyladenylyl)-adenylyl-cytidylyl-adenosine in mRNA + S-adenosyl-L-homocysteine</text>
        <dbReference type="Rhea" id="RHEA:65440"/>
        <dbReference type="Rhea" id="RHEA-COMP:16798"/>
        <dbReference type="Rhea" id="RHEA-COMP:16801"/>
        <dbReference type="ChEBI" id="CHEBI:57856"/>
        <dbReference type="ChEBI" id="CHEBI:59789"/>
        <dbReference type="ChEBI" id="CHEBI:156482"/>
        <dbReference type="ChEBI" id="CHEBI:156483"/>
    </reaction>
</comment>
<evidence type="ECO:0000256" key="12">
    <source>
        <dbReference type="ARBA" id="ARBA00022840"/>
    </source>
</evidence>
<reference evidence="27" key="1">
    <citation type="journal article" date="2019" name="Microbiome">
        <title>Stable distinct core eukaryotic viromes in different mosquito species from Guadeloupe, using single mosquito viral metagenomics.</title>
        <authorList>
            <person name="Shi C."/>
            <person name="Beller L."/>
            <person name="Deboutte W."/>
            <person name="Yinda K.C."/>
            <person name="Delang L."/>
            <person name="Vega-Rua A."/>
            <person name="Failloux A.B."/>
            <person name="Matthijnssens J."/>
        </authorList>
    </citation>
    <scope>NUCLEOTIDE SEQUENCE</scope>
    <source>
        <strain evidence="27">Ab-AAF-1-3/2</strain>
    </source>
</reference>
<comment type="catalytic activity">
    <reaction evidence="22">
        <text>a 5'-end (5'-triphosphoguanosine)-adenylyl-adenylyl-cytidylyl-adenosine in mRNA + S-adenosyl-L-methionine = a 5'-end (5'-triphosphoguanosine)-(2'-O-methyladenylyl)-adenylyl-cytidylyl-adenosine in mRNA + S-adenosyl-L-homocysteine + H(+)</text>
        <dbReference type="Rhea" id="RHEA:65380"/>
        <dbReference type="Rhea" id="RHEA-COMP:16797"/>
        <dbReference type="Rhea" id="RHEA-COMP:16801"/>
        <dbReference type="ChEBI" id="CHEBI:15378"/>
        <dbReference type="ChEBI" id="CHEBI:57856"/>
        <dbReference type="ChEBI" id="CHEBI:59789"/>
        <dbReference type="ChEBI" id="CHEBI:156482"/>
        <dbReference type="ChEBI" id="CHEBI:156484"/>
    </reaction>
</comment>
<keyword evidence="5" id="KW-0489">Methyltransferase</keyword>
<dbReference type="GO" id="GO:0003968">
    <property type="term" value="F:RNA-directed RNA polymerase activity"/>
    <property type="evidence" value="ECO:0007669"/>
    <property type="project" value="UniProtKB-KW"/>
</dbReference>
<comment type="subcellular location">
    <subcellularLocation>
        <location evidence="1">Virion</location>
    </subcellularLocation>
</comment>
<evidence type="ECO:0000256" key="19">
    <source>
        <dbReference type="ARBA" id="ARBA00026099"/>
    </source>
</evidence>
<keyword evidence="14" id="KW-0693">Viral RNA replication</keyword>
<feature type="domain" description="RdRp catalytic" evidence="25">
    <location>
        <begin position="589"/>
        <end position="762"/>
    </location>
</feature>
<dbReference type="Pfam" id="PF14318">
    <property type="entry name" value="Mononeg_mRNAcap"/>
    <property type="match status" value="1"/>
</dbReference>
<comment type="catalytic activity">
    <reaction evidence="24">
        <text>GTP + H2O = GDP + phosphate + H(+)</text>
        <dbReference type="Rhea" id="RHEA:19669"/>
        <dbReference type="ChEBI" id="CHEBI:15377"/>
        <dbReference type="ChEBI" id="CHEBI:15378"/>
        <dbReference type="ChEBI" id="CHEBI:37565"/>
        <dbReference type="ChEBI" id="CHEBI:43474"/>
        <dbReference type="ChEBI" id="CHEBI:58189"/>
    </reaction>
</comment>
<keyword evidence="11" id="KW-0378">Hydrolase</keyword>
<dbReference type="EC" id="2.7.7.88" evidence="3"/>
<evidence type="ECO:0000256" key="7">
    <source>
        <dbReference type="ARBA" id="ARBA00022679"/>
    </source>
</evidence>
<dbReference type="InterPro" id="IPR026890">
    <property type="entry name" value="Mononeg_mRNAcap"/>
</dbReference>
<dbReference type="InterPro" id="IPR025786">
    <property type="entry name" value="Mononega_L_MeTrfase"/>
</dbReference>
<evidence type="ECO:0000256" key="14">
    <source>
        <dbReference type="ARBA" id="ARBA00022953"/>
    </source>
</evidence>
<protein>
    <recommendedName>
        <fullName evidence="21">Replicase</fullName>
        <ecNumber evidence="19">2.1.1.375</ecNumber>
        <ecNumber evidence="2">2.7.7.48</ecNumber>
        <ecNumber evidence="3">2.7.7.88</ecNumber>
    </recommendedName>
    <alternativeName>
        <fullName evidence="20">Transcriptase</fullName>
    </alternativeName>
</protein>
<evidence type="ECO:0000256" key="23">
    <source>
        <dbReference type="ARBA" id="ARBA00047370"/>
    </source>
</evidence>
<evidence type="ECO:0000256" key="1">
    <source>
        <dbReference type="ARBA" id="ARBA00004328"/>
    </source>
</evidence>
<dbReference type="PROSITE" id="PS51590">
    <property type="entry name" value="SAM_MT_MNV_L"/>
    <property type="match status" value="1"/>
</dbReference>
<evidence type="ECO:0000256" key="22">
    <source>
        <dbReference type="ARBA" id="ARBA00047332"/>
    </source>
</evidence>
<evidence type="ECO:0000259" key="26">
    <source>
        <dbReference type="PROSITE" id="PS51590"/>
    </source>
</evidence>
<keyword evidence="8" id="KW-0949">S-adenosyl-L-methionine</keyword>
<evidence type="ECO:0000256" key="2">
    <source>
        <dbReference type="ARBA" id="ARBA00012494"/>
    </source>
</evidence>
<evidence type="ECO:0000256" key="8">
    <source>
        <dbReference type="ARBA" id="ARBA00022691"/>
    </source>
</evidence>
<proteinExistence type="predicted"/>
<feature type="domain" description="Mononegavirus-type SAM-dependent 2'-O-MTase" evidence="26">
    <location>
        <begin position="1605"/>
        <end position="1807"/>
    </location>
</feature>
<evidence type="ECO:0000256" key="17">
    <source>
        <dbReference type="ARBA" id="ARBA00024494"/>
    </source>
</evidence>
<keyword evidence="13" id="KW-0946">Virion</keyword>
<keyword evidence="4 27" id="KW-0696">RNA-directed RNA polymerase</keyword>
<evidence type="ECO:0000259" key="25">
    <source>
        <dbReference type="PROSITE" id="PS50526"/>
    </source>
</evidence>
<dbReference type="InterPro" id="IPR014023">
    <property type="entry name" value="Mononeg_RNA_pol_cat"/>
</dbReference>
<evidence type="ECO:0000256" key="18">
    <source>
        <dbReference type="ARBA" id="ARBA00024499"/>
    </source>
</evidence>
<evidence type="ECO:0000256" key="6">
    <source>
        <dbReference type="ARBA" id="ARBA00022664"/>
    </source>
</evidence>
<evidence type="ECO:0000256" key="15">
    <source>
        <dbReference type="ARBA" id="ARBA00023042"/>
    </source>
</evidence>
<keyword evidence="7" id="KW-0808">Transferase</keyword>
<dbReference type="GO" id="GO:0005524">
    <property type="term" value="F:ATP binding"/>
    <property type="evidence" value="ECO:0007669"/>
    <property type="project" value="UniProtKB-KW"/>
</dbReference>
<organism evidence="27">
    <name type="scientific">Guadeloupe mosquito mononega-like virus</name>
    <dbReference type="NCBI Taxonomy" id="2607732"/>
    <lineage>
        <taxon>Viruses</taxon>
        <taxon>Riboviria</taxon>
        <taxon>Orthornavirae</taxon>
        <taxon>Negarnaviricota</taxon>
        <taxon>Haploviricotina</taxon>
        <taxon>Monjiviricetes</taxon>
        <taxon>Mononegavirales</taxon>
    </lineage>
</organism>
<gene>
    <name evidence="27" type="primary">orf6</name>
</gene>
<sequence>MDDNYYLSDDELELGHVFLGRREEDQVEIKKRVRTQVIPGHLATPIYSTDIDYIISQVGAKERRCRRHHKLISGLTGKKVSSIYDKFKDPIQALQDWIKQIPYPQGGDFLICKGVLENFCLQKAAFMEPYLEGGVLTRGELSSHNAEFLSKISVGLDKLRGDYNNMKRVEILKDKICYIELEEGELMSYRNMRVERDIGWLETGDERILFPTSLLLCSADKLQSIFGLKLYWLSCDAEKKYEGSSILETGESLLATLTRVRNSTGQEFFDFIGCWESLVVGHVVSLDDDIGCTSLKETQYEEMVGVLEKHLLKRDIIVEILPKSSSQSEVLMYLELTGMAKILGYPTLVASKLLDQIREHGTDPKSHIDQDLIDEVLAVVKREFCINYYNKHSVYPNISECPEDFRFIQSNVPCPKRFMKQYELWGTIKFAKTLDFNYCVDESELTKDSAAAVPLSRWPEMYDPCAFKYLYNKSAPPRVMSSKRVYKRVIDAYLDSTPDKVKQLIDERDAGVFNNDDHIAVECGKECEQKTNSGRAFTKQTPDQRLIQTCMELNVSENIFPYVPQQSMGDGEIRNVRRILDQVKALVGKSEFMCIDFKKWCLNWRHVSVYGIGEIYDSLFGLNRLFRDAHLHFVGCGVFNNNRLCPPDYDRHLNPVPGDNFLNNFLGGMEGMHQKKWTHVCIALIMLTLEKVGLKGEVMGQGDNQVILIQYPNDCSNVSDCRSLFINTLDINLRRMGHQLKEKETWFSTHLHEYSKQRVYKGVAVSSGTKKAAKAIPDINDGLFSTPSMFSTINTITEGVAKASYTPDSAFILNQFLSANLLIRKRLVFDPQGRTTSKERMNHTRACLLTPADFGGLPLSCYYSHAVRGHSDKITVWLHILLTARNYDSDMYRIMLRCWQMCPSRGIISSLDRRRLYEDVHCLRIKSLPSAETQIREISLKYLKSERVTNVAIRRLYEPGNSMGNDDLIKQIDQMRPVFAQLGHELLRNSNVGILRALQQKLTGSKTIENITRYEMGISLIELIVEKNNELQLALRRKMSDCSSYTYQLMLVEPFQCPTALAEKLRSLSWEIDLVGATQPLFGHQVVVRDLDDTDPNNRLGVLVRLSTELVDHPSRCFKMYGPLKPFIGSTTREKIKHSNLDLIDKTSYTKALLRLGVIRSWMTQMGAYGMADLAAQLMEEKRPMIPDLPEGINDLSDLCSSVTSGNIFHRFKSTVDHDTAIVNCLPSITGHFEHSSNLLHQMTAGGRDFSIFYQLLYVSNVVGLAQVGLMRRNHRSAYLMEFRCGNCTTEITNVVLEAPRLMLPRTSIPPVKASLVVGSVNIPDIRLVMSFEIGRKLARNVDANYLRFHTHESPNLQIDPKRDILSLNDLRQLDMRMILVVMLTHSKRGRTIFRDGISIFGCYSEDRSFSFFAEKILESGMRGELFSLFNVDVGEHSGVTTAVKLSGYIASNSARFLRGLGADLIEMCLKFELRGADKISERNVISFCADILYRTKTINGQKVESIKRQLFQYKNNGAAKRILGITSAKVPVEPEEVITLWRSSDRSSKVVYPSRVKLHILNISARYPLEEVLAYHHERKMEKDKASTEIRLSMKFKALCYIARPLGFISSAGNKFLEALLALNVLGGLATYANSHPGMYIYCTAEGSGGTLSLLMSVFPTAKGCYNTWMTPAVSCRDVATDNIPPAIYDAGVDPSRLCDLELLASGETNILTPRFGEKLRASFRGRRILIFTMDAESPDHGNNTEFLSIIDDVLCADPLIVIFKLFYLYQFEGLIDEHMVRHNDYGWVLFKPISSNPTGPEVYLVIKRRSIASDSFLNLQKNWLNTRSYIGREMEIPYRSIEHYLEVAMKVGRSLSSISVTGSLSLTHKYKRGFPEIGHSLFCKKFLEILCDEMDLIHNYQGEGSTVYTTIRNKGTNGVLSKIAKEIIFLAIFHDLGPNPATVVAELLTVNVNDDIGVLRSGKLPYVTRTARMHPDFFSDWPEARMFLRELPSSRDCSCDYPMAYLPTWGTSISGRLFNQLVESRTIRYDPMRFMRGYQREGQYYVPNKLRFALWERQEGSG</sequence>
<keyword evidence="15" id="KW-0506">mRNA capping</keyword>
<evidence type="ECO:0000256" key="3">
    <source>
        <dbReference type="ARBA" id="ARBA00012582"/>
    </source>
</evidence>
<dbReference type="EC" id="2.1.1.375" evidence="19"/>
<evidence type="ECO:0000256" key="24">
    <source>
        <dbReference type="ARBA" id="ARBA00048548"/>
    </source>
</evidence>
<evidence type="ECO:0000256" key="11">
    <source>
        <dbReference type="ARBA" id="ARBA00022801"/>
    </source>
</evidence>
<accession>A0A5C1K3U7</accession>
<keyword evidence="6" id="KW-0507">mRNA processing</keyword>
<keyword evidence="16" id="KW-0511">Multifunctional enzyme</keyword>
<dbReference type="GO" id="GO:0016787">
    <property type="term" value="F:hydrolase activity"/>
    <property type="evidence" value="ECO:0007669"/>
    <property type="project" value="UniProtKB-KW"/>
</dbReference>
<evidence type="ECO:0000256" key="5">
    <source>
        <dbReference type="ARBA" id="ARBA00022603"/>
    </source>
</evidence>
<evidence type="ECO:0000256" key="4">
    <source>
        <dbReference type="ARBA" id="ARBA00022484"/>
    </source>
</evidence>
<evidence type="ECO:0000256" key="13">
    <source>
        <dbReference type="ARBA" id="ARBA00022844"/>
    </source>
</evidence>
<keyword evidence="9" id="KW-0548">Nucleotidyltransferase</keyword>
<evidence type="ECO:0000256" key="9">
    <source>
        <dbReference type="ARBA" id="ARBA00022695"/>
    </source>
</evidence>
<dbReference type="PROSITE" id="PS50526">
    <property type="entry name" value="RDRP_SSRNA_NEG_NONSEG"/>
    <property type="match status" value="1"/>
</dbReference>
<evidence type="ECO:0000256" key="16">
    <source>
        <dbReference type="ARBA" id="ARBA00023268"/>
    </source>
</evidence>
<evidence type="ECO:0000256" key="21">
    <source>
        <dbReference type="ARBA" id="ARBA00031012"/>
    </source>
</evidence>
<dbReference type="GO" id="GO:0044423">
    <property type="term" value="C:virion component"/>
    <property type="evidence" value="ECO:0007669"/>
    <property type="project" value="UniProtKB-KW"/>
</dbReference>
<name>A0A5C1K3U7_9MONO</name>
<keyword evidence="12" id="KW-0067">ATP-binding</keyword>
<dbReference type="Pfam" id="PF00946">
    <property type="entry name" value="Mononeg_RNA_pol"/>
    <property type="match status" value="1"/>
</dbReference>
<evidence type="ECO:0000256" key="10">
    <source>
        <dbReference type="ARBA" id="ARBA00022741"/>
    </source>
</evidence>